<dbReference type="Pfam" id="PF14559">
    <property type="entry name" value="TPR_19"/>
    <property type="match status" value="1"/>
</dbReference>
<dbReference type="Pfam" id="PF13414">
    <property type="entry name" value="TPR_11"/>
    <property type="match status" value="1"/>
</dbReference>
<evidence type="ECO:0000313" key="5">
    <source>
        <dbReference type="EMBL" id="KAA0692375.1"/>
    </source>
</evidence>
<name>A0A7V7GQJ7_9GAMM</name>
<dbReference type="AlphaFoldDB" id="A0A7V7GQJ7"/>
<comment type="caution">
    <text evidence="5">The sequence shown here is derived from an EMBL/GenBank/DDBJ whole genome shotgun (WGS) entry which is preliminary data.</text>
</comment>
<dbReference type="Proteomes" id="UP000463138">
    <property type="component" value="Unassembled WGS sequence"/>
</dbReference>
<reference evidence="5 6" key="1">
    <citation type="submission" date="2018-07" db="EMBL/GenBank/DDBJ databases">
        <title>Pseudomonas laoshanensis sp. nov., isolated from soil.</title>
        <authorList>
            <person name="Sun J."/>
            <person name="Yu L."/>
            <person name="Wang M."/>
            <person name="Zhang C."/>
        </authorList>
    </citation>
    <scope>NUCLEOTIDE SEQUENCE [LARGE SCALE GENOMIC DNA]</scope>
    <source>
        <strain evidence="5 6">Y22</strain>
    </source>
</reference>
<dbReference type="EMBL" id="QOVF01000006">
    <property type="protein sequence ID" value="KAA0692375.1"/>
    <property type="molecule type" value="Genomic_DNA"/>
</dbReference>
<keyword evidence="4" id="KW-0732">Signal</keyword>
<dbReference type="RefSeq" id="WP_149333618.1">
    <property type="nucleotide sequence ID" value="NZ_QOVF01000006.1"/>
</dbReference>
<dbReference type="InterPro" id="IPR011990">
    <property type="entry name" value="TPR-like_helical_dom_sf"/>
</dbReference>
<keyword evidence="1" id="KW-0677">Repeat</keyword>
<keyword evidence="2 3" id="KW-0802">TPR repeat</keyword>
<feature type="repeat" description="TPR" evidence="3">
    <location>
        <begin position="535"/>
        <end position="568"/>
    </location>
</feature>
<dbReference type="Pfam" id="PF13432">
    <property type="entry name" value="TPR_16"/>
    <property type="match status" value="1"/>
</dbReference>
<feature type="chain" id="PRO_5031154055" evidence="4">
    <location>
        <begin position="27"/>
        <end position="581"/>
    </location>
</feature>
<accession>A0A7V7GQJ7</accession>
<sequence length="581" mass="64229">MSHPIKAVFQRPLLSLGLGLILTGCAATSTSPTAPEPAPATQAEEVEAPEASVVYGNFRKDTLYDLLTAEIAGQRNRYDVALGNYLLQAEQTRDPGVVERAMRVAEFLGAQRPALDMAILWTEVDPQNADAFRSAALHLARAGQHEEAMQAMQKVLAMQGETHFDFLALAAAQSDGETHKALLHSVERLVAENPENAQLIFANALLLQQDEREDEALALLEANPEAASAPPALMLHSRLLAAEGKSDDAISLLQEGLRQSPDDSRMRLLLARLLVSEGELDAAGAQFTLLTQHNPDDLDLLLSLALINLEGEQFEAAAQHFERLLEIDPENATARYHLGIAYQGLDRPDDALRAWQGVQGESEFLTSRLRISQLLTEQGRTEELGKTLEADRAARPDLALQLYLIEIEALAPSEPALAMQRVNQALQQYEFDSSLLYTRAMLAEKLGQPDQLEVDLRTIIEREPDNAMALNALGYTLADRNERLDEALQMIEQAARLNPDDPAITDSLGWVHYRLGNLELAESYLRKAYTAYPDAEVAAHLGEVLWAQGKQREARKIWDEALKTDPENDLIPSIRQRLESN</sequence>
<proteinExistence type="predicted"/>
<dbReference type="PROSITE" id="PS50005">
    <property type="entry name" value="TPR"/>
    <property type="match status" value="2"/>
</dbReference>
<dbReference type="InterPro" id="IPR019734">
    <property type="entry name" value="TPR_rpt"/>
</dbReference>
<dbReference type="InterPro" id="IPR051685">
    <property type="entry name" value="Ycf3/AcsC/BcsC/TPR_MFPF"/>
</dbReference>
<evidence type="ECO:0000256" key="2">
    <source>
        <dbReference type="ARBA" id="ARBA00022803"/>
    </source>
</evidence>
<gene>
    <name evidence="5" type="ORF">DT594_15535</name>
</gene>
<feature type="signal peptide" evidence="4">
    <location>
        <begin position="1"/>
        <end position="26"/>
    </location>
</feature>
<dbReference type="PANTHER" id="PTHR44943:SF8">
    <property type="entry name" value="TPR REPEAT-CONTAINING PROTEIN MJ0263"/>
    <property type="match status" value="1"/>
</dbReference>
<dbReference type="PANTHER" id="PTHR44943">
    <property type="entry name" value="CELLULOSE SYNTHASE OPERON PROTEIN C"/>
    <property type="match status" value="1"/>
</dbReference>
<evidence type="ECO:0000256" key="4">
    <source>
        <dbReference type="SAM" id="SignalP"/>
    </source>
</evidence>
<dbReference type="Gene3D" id="1.25.40.10">
    <property type="entry name" value="Tetratricopeptide repeat domain"/>
    <property type="match status" value="3"/>
</dbReference>
<evidence type="ECO:0000256" key="1">
    <source>
        <dbReference type="ARBA" id="ARBA00022737"/>
    </source>
</evidence>
<dbReference type="OrthoDB" id="9766710at2"/>
<keyword evidence="6" id="KW-1185">Reference proteome</keyword>
<dbReference type="SMART" id="SM00028">
    <property type="entry name" value="TPR"/>
    <property type="match status" value="9"/>
</dbReference>
<dbReference type="SUPFAM" id="SSF48452">
    <property type="entry name" value="TPR-like"/>
    <property type="match status" value="2"/>
</dbReference>
<dbReference type="PROSITE" id="PS51257">
    <property type="entry name" value="PROKAR_LIPOPROTEIN"/>
    <property type="match status" value="1"/>
</dbReference>
<evidence type="ECO:0000256" key="3">
    <source>
        <dbReference type="PROSITE-ProRule" id="PRU00339"/>
    </source>
</evidence>
<protein>
    <submittedName>
        <fullName evidence="5">Tetratricopeptide repeat protein</fullName>
    </submittedName>
</protein>
<feature type="repeat" description="TPR" evidence="3">
    <location>
        <begin position="298"/>
        <end position="331"/>
    </location>
</feature>
<evidence type="ECO:0000313" key="6">
    <source>
        <dbReference type="Proteomes" id="UP000463138"/>
    </source>
</evidence>
<organism evidence="5 6">
    <name type="scientific">Halopseudomonas laoshanensis</name>
    <dbReference type="NCBI Taxonomy" id="2268758"/>
    <lineage>
        <taxon>Bacteria</taxon>
        <taxon>Pseudomonadati</taxon>
        <taxon>Pseudomonadota</taxon>
        <taxon>Gammaproteobacteria</taxon>
        <taxon>Pseudomonadales</taxon>
        <taxon>Pseudomonadaceae</taxon>
        <taxon>Halopseudomonas</taxon>
    </lineage>
</organism>